<dbReference type="GeneID" id="85451893"/>
<organism evidence="3 4">
    <name type="scientific">Colletotrichum godetiae</name>
    <dbReference type="NCBI Taxonomy" id="1209918"/>
    <lineage>
        <taxon>Eukaryota</taxon>
        <taxon>Fungi</taxon>
        <taxon>Dikarya</taxon>
        <taxon>Ascomycota</taxon>
        <taxon>Pezizomycotina</taxon>
        <taxon>Sordariomycetes</taxon>
        <taxon>Hypocreomycetidae</taxon>
        <taxon>Glomerellales</taxon>
        <taxon>Glomerellaceae</taxon>
        <taxon>Colletotrichum</taxon>
        <taxon>Colletotrichum acutatum species complex</taxon>
    </lineage>
</organism>
<evidence type="ECO:0000256" key="2">
    <source>
        <dbReference type="SAM" id="SignalP"/>
    </source>
</evidence>
<feature type="compositionally biased region" description="Basic and acidic residues" evidence="1">
    <location>
        <begin position="125"/>
        <end position="138"/>
    </location>
</feature>
<keyword evidence="2" id="KW-0732">Signal</keyword>
<dbReference type="RefSeq" id="XP_060433195.1">
    <property type="nucleotide sequence ID" value="XM_060567367.1"/>
</dbReference>
<evidence type="ECO:0000256" key="1">
    <source>
        <dbReference type="SAM" id="MobiDB-lite"/>
    </source>
</evidence>
<comment type="caution">
    <text evidence="3">The sequence shown here is derived from an EMBL/GenBank/DDBJ whole genome shotgun (WGS) entry which is preliminary data.</text>
</comment>
<feature type="signal peptide" evidence="2">
    <location>
        <begin position="1"/>
        <end position="26"/>
    </location>
</feature>
<evidence type="ECO:0000313" key="4">
    <source>
        <dbReference type="Proteomes" id="UP001224890"/>
    </source>
</evidence>
<proteinExistence type="predicted"/>
<keyword evidence="4" id="KW-1185">Reference proteome</keyword>
<protein>
    <submittedName>
        <fullName evidence="3">Uncharacterized protein</fullName>
    </submittedName>
</protein>
<accession>A0AAJ0EX55</accession>
<evidence type="ECO:0000313" key="3">
    <source>
        <dbReference type="EMBL" id="KAK1689500.1"/>
    </source>
</evidence>
<reference evidence="3" key="1">
    <citation type="submission" date="2021-06" db="EMBL/GenBank/DDBJ databases">
        <title>Comparative genomics, transcriptomics and evolutionary studies reveal genomic signatures of adaptation to plant cell wall in hemibiotrophic fungi.</title>
        <authorList>
            <consortium name="DOE Joint Genome Institute"/>
            <person name="Baroncelli R."/>
            <person name="Diaz J.F."/>
            <person name="Benocci T."/>
            <person name="Peng M."/>
            <person name="Battaglia E."/>
            <person name="Haridas S."/>
            <person name="Andreopoulos W."/>
            <person name="Labutti K."/>
            <person name="Pangilinan J."/>
            <person name="Floch G.L."/>
            <person name="Makela M.R."/>
            <person name="Henrissat B."/>
            <person name="Grigoriev I.V."/>
            <person name="Crouch J.A."/>
            <person name="De Vries R.P."/>
            <person name="Sukno S.A."/>
            <person name="Thon M.R."/>
        </authorList>
    </citation>
    <scope>NUCLEOTIDE SEQUENCE</scope>
    <source>
        <strain evidence="3">CBS 193.32</strain>
    </source>
</reference>
<dbReference type="Proteomes" id="UP001224890">
    <property type="component" value="Unassembled WGS sequence"/>
</dbReference>
<feature type="region of interest" description="Disordered" evidence="1">
    <location>
        <begin position="118"/>
        <end position="138"/>
    </location>
</feature>
<dbReference type="EMBL" id="JAHMHR010000008">
    <property type="protein sequence ID" value="KAK1689500.1"/>
    <property type="molecule type" value="Genomic_DNA"/>
</dbReference>
<feature type="chain" id="PRO_5042509163" evidence="2">
    <location>
        <begin position="27"/>
        <end position="228"/>
    </location>
</feature>
<gene>
    <name evidence="3" type="ORF">BDP55DRAFT_410306</name>
</gene>
<name>A0AAJ0EX55_9PEZI</name>
<sequence>MHRWNTTTSRASLLIKCLQWSNIVCTLNHCGPPHVPVGRGAPHPRLFASFSISISVSDGPGSSKRANLSTDVCFHENMNVFILRCSIMKKKGMKLSKGAPRRSRFVVRPREFFERVRASGSQTTRLDDPNGRARGRVEGKKGPSILCGVLPPAFQVFDTRGRSSASCAPKWVSCNDMPSLGASHSQSPACAASTKIISPGIGNCFFKHQHNKPTNHTYTRWSNRHQWP</sequence>
<dbReference type="AlphaFoldDB" id="A0AAJ0EX55"/>